<dbReference type="InterPro" id="IPR006460">
    <property type="entry name" value="MIZ1-like_pln"/>
</dbReference>
<dbReference type="NCBIfam" id="TIGR01570">
    <property type="entry name" value="A_thal_3588"/>
    <property type="match status" value="1"/>
</dbReference>
<sequence length="243" mass="26767">MPSLAETPSLFSLLRHSGDENHNHHNKHTPSKTFRSTNSGGGGGGIFRMFKLLPALSSGCKMVALLNRSASKTNFLADHAATITLFGHRKRRVTLAIHDDTRSPPIFLIELPILTSSFHKEMASGVVKLALESETRTQRKKLMEEYVWAVFCNGRKSGYSIRRKLSQASDDEQQVMQLLRGVSMGAGVVPCGSEKEVGLDGEMTYMRARFERVVGSKDSVALYMINPDGTGGPELSVFLVRVK</sequence>
<keyword evidence="3" id="KW-1185">Reference proteome</keyword>
<evidence type="ECO:0000313" key="3">
    <source>
        <dbReference type="Proteomes" id="UP001552299"/>
    </source>
</evidence>
<dbReference type="Proteomes" id="UP001552299">
    <property type="component" value="Unassembled WGS sequence"/>
</dbReference>
<reference evidence="2 3" key="1">
    <citation type="journal article" date="2024" name="Plant Biotechnol. J.">
        <title>Dendrobium thyrsiflorum genome and its molecular insights into genes involved in important horticultural traits.</title>
        <authorList>
            <person name="Chen B."/>
            <person name="Wang J.Y."/>
            <person name="Zheng P.J."/>
            <person name="Li K.L."/>
            <person name="Liang Y.M."/>
            <person name="Chen X.F."/>
            <person name="Zhang C."/>
            <person name="Zhao X."/>
            <person name="He X."/>
            <person name="Zhang G.Q."/>
            <person name="Liu Z.J."/>
            <person name="Xu Q."/>
        </authorList>
    </citation>
    <scope>NUCLEOTIDE SEQUENCE [LARGE SCALE GENOMIC DNA]</scope>
    <source>
        <strain evidence="2">GZMU011</strain>
    </source>
</reference>
<comment type="caution">
    <text evidence="2">The sequence shown here is derived from an EMBL/GenBank/DDBJ whole genome shotgun (WGS) entry which is preliminary data.</text>
</comment>
<dbReference type="Pfam" id="PF04759">
    <property type="entry name" value="DUF617"/>
    <property type="match status" value="1"/>
</dbReference>
<protein>
    <recommendedName>
        <fullName evidence="4">Protein MIZU-KUSSEI 1-like</fullName>
    </recommendedName>
</protein>
<proteinExistence type="predicted"/>
<dbReference type="PANTHER" id="PTHR31696:SF3">
    <property type="entry name" value="OS09G0463600 PROTEIN"/>
    <property type="match status" value="1"/>
</dbReference>
<evidence type="ECO:0000256" key="1">
    <source>
        <dbReference type="SAM" id="MobiDB-lite"/>
    </source>
</evidence>
<evidence type="ECO:0000313" key="2">
    <source>
        <dbReference type="EMBL" id="KAL0909313.1"/>
    </source>
</evidence>
<dbReference type="AlphaFoldDB" id="A0ABD0UGK2"/>
<dbReference type="EMBL" id="JANQDX010000016">
    <property type="protein sequence ID" value="KAL0909313.1"/>
    <property type="molecule type" value="Genomic_DNA"/>
</dbReference>
<evidence type="ECO:0008006" key="4">
    <source>
        <dbReference type="Google" id="ProtNLM"/>
    </source>
</evidence>
<organism evidence="2 3">
    <name type="scientific">Dendrobium thyrsiflorum</name>
    <name type="common">Pinecone-like raceme dendrobium</name>
    <name type="synonym">Orchid</name>
    <dbReference type="NCBI Taxonomy" id="117978"/>
    <lineage>
        <taxon>Eukaryota</taxon>
        <taxon>Viridiplantae</taxon>
        <taxon>Streptophyta</taxon>
        <taxon>Embryophyta</taxon>
        <taxon>Tracheophyta</taxon>
        <taxon>Spermatophyta</taxon>
        <taxon>Magnoliopsida</taxon>
        <taxon>Liliopsida</taxon>
        <taxon>Asparagales</taxon>
        <taxon>Orchidaceae</taxon>
        <taxon>Epidendroideae</taxon>
        <taxon>Malaxideae</taxon>
        <taxon>Dendrobiinae</taxon>
        <taxon>Dendrobium</taxon>
    </lineage>
</organism>
<dbReference type="PANTHER" id="PTHR31696">
    <property type="entry name" value="PROTEIN MIZU-KUSSEI 1"/>
    <property type="match status" value="1"/>
</dbReference>
<name>A0ABD0UGK2_DENTH</name>
<gene>
    <name evidence="2" type="ORF">M5K25_020166</name>
</gene>
<feature type="region of interest" description="Disordered" evidence="1">
    <location>
        <begin position="15"/>
        <end position="38"/>
    </location>
</feature>
<accession>A0ABD0UGK2</accession>